<sequence>MLSRRQRHVWGFIIFTICFSMNCGATRLISFSTLLRPGRDLSEQRMLAVHDGQKTFGSGNIVLNSGGLIDLSHGGGLSAGNLTLLAGGTLNANASAHLNLGGTSSKTTCTTWITRRRTKSPSAVNGGLRSVTGLIGKRNHDAVSFETPTGTIGVRGTNFGALFCQSNCGSIPTSSGNTPQNGLYVDVSQGAVVVSNGAGQQVFQTGQFGYVANLNTPPVVIPPTQGIPATMPLSISKNAPAAQSSSAKSGSVDCMVR</sequence>
<name>A0A226WNU6_CABSO</name>
<organism evidence="1 2">
    <name type="scientific">Caballeronia sordidicola</name>
    <name type="common">Burkholderia sordidicola</name>
    <dbReference type="NCBI Taxonomy" id="196367"/>
    <lineage>
        <taxon>Bacteria</taxon>
        <taxon>Pseudomonadati</taxon>
        <taxon>Pseudomonadota</taxon>
        <taxon>Betaproteobacteria</taxon>
        <taxon>Burkholderiales</taxon>
        <taxon>Burkholderiaceae</taxon>
        <taxon>Caballeronia</taxon>
    </lineage>
</organism>
<gene>
    <name evidence="1" type="ORF">BSU04_40105</name>
</gene>
<protein>
    <submittedName>
        <fullName evidence="1">Metal-dependent amidase/aminoacylase/carboxypeptidase</fullName>
    </submittedName>
</protein>
<accession>A0A226WNU6</accession>
<dbReference type="EMBL" id="MTHB01000262">
    <property type="protein sequence ID" value="OXC72855.1"/>
    <property type="molecule type" value="Genomic_DNA"/>
</dbReference>
<evidence type="ECO:0000313" key="1">
    <source>
        <dbReference type="EMBL" id="OXC72855.1"/>
    </source>
</evidence>
<keyword evidence="1" id="KW-0378">Hydrolase</keyword>
<reference evidence="2" key="1">
    <citation type="submission" date="2017-01" db="EMBL/GenBank/DDBJ databases">
        <title>Genome Analysis of Deinococcus marmoris KOPRI26562.</title>
        <authorList>
            <person name="Kim J.H."/>
            <person name="Oh H.-M."/>
        </authorList>
    </citation>
    <scope>NUCLEOTIDE SEQUENCE [LARGE SCALE GENOMIC DNA]</scope>
    <source>
        <strain evidence="2">PAMC 26633</strain>
    </source>
</reference>
<keyword evidence="1" id="KW-0645">Protease</keyword>
<dbReference type="AlphaFoldDB" id="A0A226WNU6"/>
<dbReference type="GO" id="GO:0004180">
    <property type="term" value="F:carboxypeptidase activity"/>
    <property type="evidence" value="ECO:0007669"/>
    <property type="project" value="UniProtKB-KW"/>
</dbReference>
<comment type="caution">
    <text evidence="1">The sequence shown here is derived from an EMBL/GenBank/DDBJ whole genome shotgun (WGS) entry which is preliminary data.</text>
</comment>
<dbReference type="Proteomes" id="UP000214720">
    <property type="component" value="Unassembled WGS sequence"/>
</dbReference>
<evidence type="ECO:0000313" key="2">
    <source>
        <dbReference type="Proteomes" id="UP000214720"/>
    </source>
</evidence>
<keyword evidence="1" id="KW-0121">Carboxypeptidase</keyword>
<proteinExistence type="predicted"/>